<dbReference type="AlphaFoldDB" id="A0A5B0MWS6"/>
<organism evidence="2 3">
    <name type="scientific">Puccinia graminis f. sp. tritici</name>
    <dbReference type="NCBI Taxonomy" id="56615"/>
    <lineage>
        <taxon>Eukaryota</taxon>
        <taxon>Fungi</taxon>
        <taxon>Dikarya</taxon>
        <taxon>Basidiomycota</taxon>
        <taxon>Pucciniomycotina</taxon>
        <taxon>Pucciniomycetes</taxon>
        <taxon>Pucciniales</taxon>
        <taxon>Pucciniaceae</taxon>
        <taxon>Puccinia</taxon>
    </lineage>
</organism>
<keyword evidence="1" id="KW-1133">Transmembrane helix</keyword>
<evidence type="ECO:0000313" key="3">
    <source>
        <dbReference type="Proteomes" id="UP000325313"/>
    </source>
</evidence>
<keyword evidence="1" id="KW-0472">Membrane</keyword>
<feature type="transmembrane region" description="Helical" evidence="1">
    <location>
        <begin position="48"/>
        <end position="67"/>
    </location>
</feature>
<evidence type="ECO:0000313" key="2">
    <source>
        <dbReference type="EMBL" id="KAA1081481.1"/>
    </source>
</evidence>
<gene>
    <name evidence="2" type="ORF">PGTUg99_004344</name>
</gene>
<accession>A0A5B0MWS6</accession>
<dbReference type="EMBL" id="VDEP01000441">
    <property type="protein sequence ID" value="KAA1081481.1"/>
    <property type="molecule type" value="Genomic_DNA"/>
</dbReference>
<keyword evidence="1" id="KW-0812">Transmembrane</keyword>
<comment type="caution">
    <text evidence="2">The sequence shown here is derived from an EMBL/GenBank/DDBJ whole genome shotgun (WGS) entry which is preliminary data.</text>
</comment>
<name>A0A5B0MWS6_PUCGR</name>
<proteinExistence type="predicted"/>
<sequence>MADPAQEIFQFILNLPQSVNPYEAVAVQIKELTQVPKPPLWGRIVRRVLAFQFFILCVQCITVLWLRKKAKKLKFFRFNKLGLIHIEVLNEIVFFMLLFSILTTIDLVTQELVELDLMNFSTKLVLHVSKFLITAKVCWHTCLMVLEFLMKHLADSSVLVDLWYRSNDGFYLIKSTSASRSIHQNLHTPLLPSDTYGWFTCAFFCRNISLTILNSI</sequence>
<evidence type="ECO:0000256" key="1">
    <source>
        <dbReference type="SAM" id="Phobius"/>
    </source>
</evidence>
<protein>
    <submittedName>
        <fullName evidence="2">Uncharacterized protein</fullName>
    </submittedName>
</protein>
<reference evidence="2 3" key="1">
    <citation type="submission" date="2019-05" db="EMBL/GenBank/DDBJ databases">
        <title>Emergence of the Ug99 lineage of the wheat stem rust pathogen through somatic hybridization.</title>
        <authorList>
            <person name="Li F."/>
            <person name="Upadhyaya N.M."/>
            <person name="Sperschneider J."/>
            <person name="Matny O."/>
            <person name="Nguyen-Phuc H."/>
            <person name="Mago R."/>
            <person name="Raley C."/>
            <person name="Miller M.E."/>
            <person name="Silverstein K.A.T."/>
            <person name="Henningsen E."/>
            <person name="Hirsch C.D."/>
            <person name="Visser B."/>
            <person name="Pretorius Z.A."/>
            <person name="Steffenson B.J."/>
            <person name="Schwessinger B."/>
            <person name="Dodds P.N."/>
            <person name="Figueroa M."/>
        </authorList>
    </citation>
    <scope>NUCLEOTIDE SEQUENCE [LARGE SCALE GENOMIC DNA]</scope>
    <source>
        <strain evidence="2 3">Ug99</strain>
    </source>
</reference>
<feature type="transmembrane region" description="Helical" evidence="1">
    <location>
        <begin position="88"/>
        <end position="108"/>
    </location>
</feature>
<dbReference type="Proteomes" id="UP000325313">
    <property type="component" value="Unassembled WGS sequence"/>
</dbReference>